<organism evidence="2 3">
    <name type="scientific">Solanum verrucosum</name>
    <dbReference type="NCBI Taxonomy" id="315347"/>
    <lineage>
        <taxon>Eukaryota</taxon>
        <taxon>Viridiplantae</taxon>
        <taxon>Streptophyta</taxon>
        <taxon>Embryophyta</taxon>
        <taxon>Tracheophyta</taxon>
        <taxon>Spermatophyta</taxon>
        <taxon>Magnoliopsida</taxon>
        <taxon>eudicotyledons</taxon>
        <taxon>Gunneridae</taxon>
        <taxon>Pentapetalae</taxon>
        <taxon>asterids</taxon>
        <taxon>lamiids</taxon>
        <taxon>Solanales</taxon>
        <taxon>Solanaceae</taxon>
        <taxon>Solanoideae</taxon>
        <taxon>Solaneae</taxon>
        <taxon>Solanum</taxon>
    </lineage>
</organism>
<dbReference type="EMBL" id="CP133617">
    <property type="protein sequence ID" value="WMV32374.1"/>
    <property type="molecule type" value="Genomic_DNA"/>
</dbReference>
<keyword evidence="3" id="KW-1185">Reference proteome</keyword>
<feature type="compositionally biased region" description="Basic residues" evidence="1">
    <location>
        <begin position="34"/>
        <end position="43"/>
    </location>
</feature>
<name>A0AAF0R6E1_SOLVR</name>
<evidence type="ECO:0000256" key="1">
    <source>
        <dbReference type="SAM" id="MobiDB-lite"/>
    </source>
</evidence>
<protein>
    <submittedName>
        <fullName evidence="2">Uncharacterized protein</fullName>
    </submittedName>
</protein>
<gene>
    <name evidence="2" type="ORF">MTR67_025759</name>
</gene>
<dbReference type="AlphaFoldDB" id="A0AAF0R6E1"/>
<evidence type="ECO:0000313" key="3">
    <source>
        <dbReference type="Proteomes" id="UP001234989"/>
    </source>
</evidence>
<feature type="non-terminal residue" evidence="2">
    <location>
        <position position="1"/>
    </location>
</feature>
<proteinExistence type="predicted"/>
<reference evidence="2" key="1">
    <citation type="submission" date="2023-08" db="EMBL/GenBank/DDBJ databases">
        <title>A de novo genome assembly of Solanum verrucosum Schlechtendal, a Mexican diploid species geographically isolated from the other diploid A-genome species in potato relatives.</title>
        <authorList>
            <person name="Hosaka K."/>
        </authorList>
    </citation>
    <scope>NUCLEOTIDE SEQUENCE</scope>
    <source>
        <tissue evidence="2">Young leaves</tissue>
    </source>
</reference>
<accession>A0AAF0R6E1</accession>
<evidence type="ECO:0000313" key="2">
    <source>
        <dbReference type="EMBL" id="WMV32374.1"/>
    </source>
</evidence>
<dbReference type="Proteomes" id="UP001234989">
    <property type="component" value="Chromosome 6"/>
</dbReference>
<sequence length="127" mass="13998">KTEIQEILGHCPAKADQMPLGQQRHSGIEEEKLKRRCRDKKRSRIDAGNFSHARSDGHGRSRYRQGFSGQGSSNGPTYDEDRVSNPKPPGISSGSLLPTCARCGKRHKGRCLADTRVTSVVVKVVTK</sequence>
<feature type="region of interest" description="Disordered" evidence="1">
    <location>
        <begin position="1"/>
        <end position="99"/>
    </location>
</feature>